<keyword evidence="1" id="KW-0812">Transmembrane</keyword>
<dbReference type="AlphaFoldDB" id="A0A936F244"/>
<proteinExistence type="predicted"/>
<keyword evidence="1" id="KW-1133">Transmembrane helix</keyword>
<feature type="transmembrane region" description="Helical" evidence="1">
    <location>
        <begin position="33"/>
        <end position="53"/>
    </location>
</feature>
<sequence length="158" mass="17142">MHPTLRGGFLLGASVAAWTLVMATSGMYKNPTLLYLFWLVIPIQIGILIAFLRKSAPTTGYGRQVWTGVSISLLGSMLIFANSYYLTAVQFPHYFQDLEALGRQMMAARGMSADQIEAAVKAQAHMQTPRASAMAGAIGTVVTGFLTSLVAAIWLRKK</sequence>
<reference evidence="2 3" key="1">
    <citation type="submission" date="2020-10" db="EMBL/GenBank/DDBJ databases">
        <title>Connecting structure to function with the recovery of over 1000 high-quality activated sludge metagenome-assembled genomes encoding full-length rRNA genes using long-read sequencing.</title>
        <authorList>
            <person name="Singleton C.M."/>
            <person name="Petriglieri F."/>
            <person name="Kristensen J.M."/>
            <person name="Kirkegaard R.H."/>
            <person name="Michaelsen T.Y."/>
            <person name="Andersen M.H."/>
            <person name="Karst S.M."/>
            <person name="Dueholm M.S."/>
            <person name="Nielsen P.H."/>
            <person name="Albertsen M."/>
        </authorList>
    </citation>
    <scope>NUCLEOTIDE SEQUENCE [LARGE SCALE GENOMIC DNA]</scope>
    <source>
        <strain evidence="2">OdNE_18-Q3-R46-58_MAXAC.008</strain>
    </source>
</reference>
<dbReference type="Proteomes" id="UP000709959">
    <property type="component" value="Unassembled WGS sequence"/>
</dbReference>
<evidence type="ECO:0000313" key="3">
    <source>
        <dbReference type="Proteomes" id="UP000709959"/>
    </source>
</evidence>
<feature type="transmembrane region" description="Helical" evidence="1">
    <location>
        <begin position="65"/>
        <end position="85"/>
    </location>
</feature>
<protein>
    <submittedName>
        <fullName evidence="2">DUF4199 domain-containing protein</fullName>
    </submittedName>
</protein>
<evidence type="ECO:0000313" key="2">
    <source>
        <dbReference type="EMBL" id="MBK8572483.1"/>
    </source>
</evidence>
<dbReference type="EMBL" id="JADKCH010000005">
    <property type="protein sequence ID" value="MBK8572483.1"/>
    <property type="molecule type" value="Genomic_DNA"/>
</dbReference>
<name>A0A936F244_9BACT</name>
<dbReference type="InterPro" id="IPR025250">
    <property type="entry name" value="DUF4199"/>
</dbReference>
<keyword evidence="1" id="KW-0472">Membrane</keyword>
<gene>
    <name evidence="2" type="ORF">IPN91_07475</name>
</gene>
<evidence type="ECO:0000256" key="1">
    <source>
        <dbReference type="SAM" id="Phobius"/>
    </source>
</evidence>
<accession>A0A936F244</accession>
<organism evidence="2 3">
    <name type="scientific">Candidatus Geothrix odensensis</name>
    <dbReference type="NCBI Taxonomy" id="2954440"/>
    <lineage>
        <taxon>Bacteria</taxon>
        <taxon>Pseudomonadati</taxon>
        <taxon>Acidobacteriota</taxon>
        <taxon>Holophagae</taxon>
        <taxon>Holophagales</taxon>
        <taxon>Holophagaceae</taxon>
        <taxon>Geothrix</taxon>
    </lineage>
</organism>
<comment type="caution">
    <text evidence="2">The sequence shown here is derived from an EMBL/GenBank/DDBJ whole genome shotgun (WGS) entry which is preliminary data.</text>
</comment>
<dbReference type="Pfam" id="PF13858">
    <property type="entry name" value="DUF4199"/>
    <property type="match status" value="1"/>
</dbReference>
<feature type="transmembrane region" description="Helical" evidence="1">
    <location>
        <begin position="133"/>
        <end position="155"/>
    </location>
</feature>